<gene>
    <name evidence="4" type="ORF">KEC56_11660</name>
</gene>
<dbReference type="InterPro" id="IPR044946">
    <property type="entry name" value="Restrct_endonuc_typeI_TRD_sf"/>
</dbReference>
<evidence type="ECO:0000313" key="4">
    <source>
        <dbReference type="EMBL" id="MCC2030162.1"/>
    </source>
</evidence>
<dbReference type="EMBL" id="JAGTTM010000004">
    <property type="protein sequence ID" value="MCC2030162.1"/>
    <property type="molecule type" value="Genomic_DNA"/>
</dbReference>
<evidence type="ECO:0008006" key="6">
    <source>
        <dbReference type="Google" id="ProtNLM"/>
    </source>
</evidence>
<dbReference type="InterPro" id="IPR051212">
    <property type="entry name" value="Type-I_RE_S_subunit"/>
</dbReference>
<evidence type="ECO:0000256" key="1">
    <source>
        <dbReference type="ARBA" id="ARBA00022747"/>
    </source>
</evidence>
<keyword evidence="1" id="KW-0680">Restriction system</keyword>
<keyword evidence="2" id="KW-0238">DNA-binding</keyword>
<protein>
    <recommendedName>
        <fullName evidence="6">Type I restriction modification DNA specificity domain-containing protein</fullName>
    </recommendedName>
</protein>
<dbReference type="SUPFAM" id="SSF116734">
    <property type="entry name" value="DNA methylase specificity domain"/>
    <property type="match status" value="2"/>
</dbReference>
<dbReference type="AlphaFoldDB" id="A0A9X1S1D4"/>
<dbReference type="Gene3D" id="3.90.220.20">
    <property type="entry name" value="DNA methylase specificity domains"/>
    <property type="match status" value="2"/>
</dbReference>
<organism evidence="4 5">
    <name type="scientific">Microbacterium tenebrionis</name>
    <dbReference type="NCBI Taxonomy" id="2830665"/>
    <lineage>
        <taxon>Bacteria</taxon>
        <taxon>Bacillati</taxon>
        <taxon>Actinomycetota</taxon>
        <taxon>Actinomycetes</taxon>
        <taxon>Micrococcales</taxon>
        <taxon>Microbacteriaceae</taxon>
        <taxon>Microbacterium</taxon>
    </lineage>
</organism>
<dbReference type="Proteomes" id="UP001139289">
    <property type="component" value="Unassembled WGS sequence"/>
</dbReference>
<feature type="coiled-coil region" evidence="3">
    <location>
        <begin position="95"/>
        <end position="122"/>
    </location>
</feature>
<evidence type="ECO:0000313" key="5">
    <source>
        <dbReference type="Proteomes" id="UP001139289"/>
    </source>
</evidence>
<dbReference type="GO" id="GO:0009307">
    <property type="term" value="P:DNA restriction-modification system"/>
    <property type="evidence" value="ECO:0007669"/>
    <property type="project" value="UniProtKB-KW"/>
</dbReference>
<accession>A0A9X1S1D4</accession>
<comment type="caution">
    <text evidence="4">The sequence shown here is derived from an EMBL/GenBank/DDBJ whole genome shotgun (WGS) entry which is preliminary data.</text>
</comment>
<keyword evidence="3" id="KW-0175">Coiled coil</keyword>
<dbReference type="PANTHER" id="PTHR43140:SF1">
    <property type="entry name" value="TYPE I RESTRICTION ENZYME ECOKI SPECIFICITY SUBUNIT"/>
    <property type="match status" value="1"/>
</dbReference>
<reference evidence="4" key="1">
    <citation type="submission" date="2021-04" db="EMBL/GenBank/DDBJ databases">
        <title>Microbacterium tenobrionis sp. nov. and Microbacterium allomyrinae sp. nov., isolated from larvae of Tenobrio molitor and Allomyrina dichotoma, respectively.</title>
        <authorList>
            <person name="Lee S.D."/>
        </authorList>
    </citation>
    <scope>NUCLEOTIDE SEQUENCE</scope>
    <source>
        <strain evidence="4">YMB-B2</strain>
    </source>
</reference>
<proteinExistence type="predicted"/>
<keyword evidence="5" id="KW-1185">Reference proteome</keyword>
<evidence type="ECO:0000256" key="2">
    <source>
        <dbReference type="ARBA" id="ARBA00023125"/>
    </source>
</evidence>
<dbReference type="RefSeq" id="WP_227531089.1">
    <property type="nucleotide sequence ID" value="NZ_JAGTTM010000004.1"/>
</dbReference>
<dbReference type="PANTHER" id="PTHR43140">
    <property type="entry name" value="TYPE-1 RESTRICTION ENZYME ECOKI SPECIFICITY PROTEIN"/>
    <property type="match status" value="1"/>
</dbReference>
<dbReference type="GO" id="GO:0003677">
    <property type="term" value="F:DNA binding"/>
    <property type="evidence" value="ECO:0007669"/>
    <property type="project" value="UniProtKB-KW"/>
</dbReference>
<name>A0A9X1S1D4_9MICO</name>
<evidence type="ECO:0000256" key="3">
    <source>
        <dbReference type="SAM" id="Coils"/>
    </source>
</evidence>
<sequence length="337" mass="37178">MINSRSDRKGSSGLSDRDGSVSVVYTVLEPRDSITPRFAHYLIRSTAFQEEFYRWGSGIVADLWSTRYSAMRSISIALPPIEVQVAIADYLDHEIAQIDTLIAKQEQLIATLRERRKALISRSVLRGFNPLGSGSSGGPALGTMFNVTLGKMLDAKRQPEPTHRELPYIRAANIQDRGLDLRDVNRMWFSPAEASRLDLRVDDLLVVEGGAVGTAILVSDGMPGWSFQKTVNRVRSSSGWSTAWLRYVLRAYRDDGIIDLICDGSTIAHLTAEKLRALRIPATPLTEQAAVADLLDDQTARIDTLIAKAERFIELSKERRAALITAAVTGQIEVPAG</sequence>